<keyword evidence="3" id="KW-0238">DNA-binding</keyword>
<evidence type="ECO:0000313" key="4">
    <source>
        <dbReference type="Proteomes" id="UP000002402"/>
    </source>
</evidence>
<dbReference type="GO" id="GO:0016987">
    <property type="term" value="F:sigma factor activity"/>
    <property type="evidence" value="ECO:0007669"/>
    <property type="project" value="InterPro"/>
</dbReference>
<accession>Q1DG72</accession>
<dbReference type="Gene3D" id="1.10.1740.10">
    <property type="match status" value="1"/>
</dbReference>
<dbReference type="InterPro" id="IPR014284">
    <property type="entry name" value="RNA_pol_sigma-70_dom"/>
</dbReference>
<dbReference type="GO" id="GO:0003677">
    <property type="term" value="F:DNA binding"/>
    <property type="evidence" value="ECO:0007669"/>
    <property type="project" value="UniProtKB-KW"/>
</dbReference>
<name>Q1DG72_MYXXD</name>
<dbReference type="Pfam" id="PF08281">
    <property type="entry name" value="Sigma70_r4_2"/>
    <property type="match status" value="1"/>
</dbReference>
<dbReference type="Proteomes" id="UP000002402">
    <property type="component" value="Chromosome"/>
</dbReference>
<reference evidence="3 4" key="1">
    <citation type="journal article" date="2006" name="Proc. Natl. Acad. Sci. U.S.A.">
        <title>Evolution of sensory complexity recorded in a myxobacterial genome.</title>
        <authorList>
            <person name="Goldman B.S."/>
            <person name="Nierman W.C."/>
            <person name="Kaiser D."/>
            <person name="Slater S.C."/>
            <person name="Durkin A.S."/>
            <person name="Eisen J.A."/>
            <person name="Ronning C.M."/>
            <person name="Barbazuk W.B."/>
            <person name="Blanchard M."/>
            <person name="Field C."/>
            <person name="Halling C."/>
            <person name="Hinkle G."/>
            <person name="Iartchuk O."/>
            <person name="Kim H.S."/>
            <person name="Mackenzie C."/>
            <person name="Madupu R."/>
            <person name="Miller N."/>
            <person name="Shvartsbeyn A."/>
            <person name="Sullivan S.A."/>
            <person name="Vaudin M."/>
            <person name="Wiegand R."/>
            <person name="Kaplan H.B."/>
        </authorList>
    </citation>
    <scope>NUCLEOTIDE SEQUENCE [LARGE SCALE GENOMIC DNA]</scope>
    <source>
        <strain evidence="4">DK1622</strain>
    </source>
</reference>
<dbReference type="NCBIfam" id="TIGR03001">
    <property type="entry name" value="Sig-70_gmx1"/>
    <property type="match status" value="1"/>
</dbReference>
<proteinExistence type="predicted"/>
<dbReference type="EMBL" id="CP000113">
    <property type="protein sequence ID" value="ABF91919.1"/>
    <property type="molecule type" value="Genomic_DNA"/>
</dbReference>
<dbReference type="InterPro" id="IPR013324">
    <property type="entry name" value="RNA_pol_sigma_r3/r4-like"/>
</dbReference>
<organism evidence="3 4">
    <name type="scientific">Myxococcus xanthus (strain DK1622)</name>
    <dbReference type="NCBI Taxonomy" id="246197"/>
    <lineage>
        <taxon>Bacteria</taxon>
        <taxon>Pseudomonadati</taxon>
        <taxon>Myxococcota</taxon>
        <taxon>Myxococcia</taxon>
        <taxon>Myxococcales</taxon>
        <taxon>Cystobacterineae</taxon>
        <taxon>Myxococcaceae</taxon>
        <taxon>Myxococcus</taxon>
    </lineage>
</organism>
<protein>
    <submittedName>
        <fullName evidence="3">DNA-binding regulatory protein</fullName>
    </submittedName>
</protein>
<evidence type="ECO:0000259" key="2">
    <source>
        <dbReference type="Pfam" id="PF08281"/>
    </source>
</evidence>
<feature type="region of interest" description="Disordered" evidence="1">
    <location>
        <begin position="1"/>
        <end position="28"/>
    </location>
</feature>
<dbReference type="CDD" id="cd06171">
    <property type="entry name" value="Sigma70_r4"/>
    <property type="match status" value="1"/>
</dbReference>
<gene>
    <name evidence="3" type="ordered locus">MXAN_0068</name>
</gene>
<dbReference type="NCBIfam" id="TIGR02937">
    <property type="entry name" value="sigma70-ECF"/>
    <property type="match status" value="1"/>
</dbReference>
<dbReference type="EnsemblBacteria" id="ABF91919">
    <property type="protein sequence ID" value="ABF91919"/>
    <property type="gene ID" value="MXAN_0068"/>
</dbReference>
<evidence type="ECO:0000313" key="3">
    <source>
        <dbReference type="EMBL" id="ABF91919.1"/>
    </source>
</evidence>
<dbReference type="Gene3D" id="1.10.10.10">
    <property type="entry name" value="Winged helix-like DNA-binding domain superfamily/Winged helix DNA-binding domain"/>
    <property type="match status" value="1"/>
</dbReference>
<dbReference type="GO" id="GO:0006352">
    <property type="term" value="P:DNA-templated transcription initiation"/>
    <property type="evidence" value="ECO:0007669"/>
    <property type="project" value="InterPro"/>
</dbReference>
<dbReference type="KEGG" id="mxa:MXAN_0068"/>
<dbReference type="HOGENOM" id="CLU_080971_0_0_7"/>
<feature type="domain" description="RNA polymerase sigma factor 70 region 4 type 2" evidence="2">
    <location>
        <begin position="251"/>
        <end position="300"/>
    </location>
</feature>
<keyword evidence="4" id="KW-1185">Reference proteome</keyword>
<sequence>MATSWRGCSPSRRAGRVETGGGNGVTRRVSRAVPGTRGAEVRMRTQQSRSLVFLQQLGSGTREGYEALSGLEDTLVALCAAARQAWPGVTLAEEDFLRHLASCLPRDEDPSRVLASVHAADLYLACACVRGNAAAHVALERHVLPKAAASLARMRDTGVDPSEVVQHLRERLLVPEGDRPARMAEYLGSGPLAAWLRAAAVRTALNLQRSERRRAHAEEEAEALPLPTHAGMADVELDYLRKNHREHFQAALSEALNALPTRERTVLRLHVVEGLSLERIGTMYQTHKSTVSRWVARAREAALEGTRQRLAERLRLTSGELHSLMRVVQGELDLSLPSLLSSPGAS</sequence>
<dbReference type="AlphaFoldDB" id="Q1DG72"/>
<evidence type="ECO:0000256" key="1">
    <source>
        <dbReference type="SAM" id="MobiDB-lite"/>
    </source>
</evidence>
<dbReference type="InterPro" id="IPR013249">
    <property type="entry name" value="RNA_pol_sigma70_r4_t2"/>
</dbReference>
<dbReference type="InterPro" id="IPR011745">
    <property type="entry name" value="RNA_pol_sigma70_MYXXA"/>
</dbReference>
<dbReference type="SUPFAM" id="SSF88659">
    <property type="entry name" value="Sigma3 and sigma4 domains of RNA polymerase sigma factors"/>
    <property type="match status" value="1"/>
</dbReference>
<dbReference type="eggNOG" id="COG1595">
    <property type="taxonomic scope" value="Bacteria"/>
</dbReference>
<dbReference type="InterPro" id="IPR036388">
    <property type="entry name" value="WH-like_DNA-bd_sf"/>
</dbReference>